<dbReference type="EMBL" id="WKKI01000057">
    <property type="protein sequence ID" value="MRX74036.1"/>
    <property type="molecule type" value="Genomic_DNA"/>
</dbReference>
<accession>A0A7X2J2A7</accession>
<evidence type="ECO:0000256" key="1">
    <source>
        <dbReference type="ARBA" id="ARBA00022969"/>
    </source>
</evidence>
<organism evidence="4 5">
    <name type="scientific">Metabacillus lacus</name>
    <dbReference type="NCBI Taxonomy" id="1983721"/>
    <lineage>
        <taxon>Bacteria</taxon>
        <taxon>Bacillati</taxon>
        <taxon>Bacillota</taxon>
        <taxon>Bacilli</taxon>
        <taxon>Bacillales</taxon>
        <taxon>Bacillaceae</taxon>
        <taxon>Metabacillus</taxon>
    </lineage>
</organism>
<dbReference type="InterPro" id="IPR012851">
    <property type="entry name" value="Spore_coat_CotF-like"/>
</dbReference>
<dbReference type="PANTHER" id="PTHR39183:SF1">
    <property type="entry name" value="SPORE COAT PROTEIN F-LIKE PROTEIN YHCQ"/>
    <property type="match status" value="1"/>
</dbReference>
<evidence type="ECO:0000256" key="2">
    <source>
        <dbReference type="ARBA" id="ARBA00024325"/>
    </source>
</evidence>
<dbReference type="OrthoDB" id="2577233at2"/>
<keyword evidence="4" id="KW-0946">Virion</keyword>
<comment type="caution">
    <text evidence="4">The sequence shown here is derived from an EMBL/GenBank/DDBJ whole genome shotgun (WGS) entry which is preliminary data.</text>
</comment>
<dbReference type="Proteomes" id="UP000448867">
    <property type="component" value="Unassembled WGS sequence"/>
</dbReference>
<evidence type="ECO:0000313" key="4">
    <source>
        <dbReference type="EMBL" id="MRX74036.1"/>
    </source>
</evidence>
<evidence type="ECO:0000256" key="3">
    <source>
        <dbReference type="ARBA" id="ARBA00024344"/>
    </source>
</evidence>
<comment type="subcellular location">
    <subcellularLocation>
        <location evidence="2">Spore coat</location>
    </subcellularLocation>
</comment>
<evidence type="ECO:0000313" key="5">
    <source>
        <dbReference type="Proteomes" id="UP000448867"/>
    </source>
</evidence>
<keyword evidence="4" id="KW-0167">Capsid protein</keyword>
<reference evidence="4 5" key="1">
    <citation type="submission" date="2019-11" db="EMBL/GenBank/DDBJ databases">
        <title>Bacillus lacus genome.</title>
        <authorList>
            <person name="Allen C.J."/>
            <person name="Newman J.D."/>
        </authorList>
    </citation>
    <scope>NUCLEOTIDE SEQUENCE [LARGE SCALE GENOMIC DNA]</scope>
    <source>
        <strain evidence="4 5">KCTC 33946</strain>
    </source>
</reference>
<keyword evidence="5" id="KW-1185">Reference proteome</keyword>
<dbReference type="RefSeq" id="WP_154309491.1">
    <property type="nucleotide sequence ID" value="NZ_WKKI01000057.1"/>
</dbReference>
<keyword evidence="1" id="KW-0749">Sporulation</keyword>
<dbReference type="PANTHER" id="PTHR39183">
    <property type="entry name" value="SPORE COAT PROTEIN F-LIKE PROTEIN YHCQ"/>
    <property type="match status" value="1"/>
</dbReference>
<dbReference type="Pfam" id="PF07875">
    <property type="entry name" value="Coat_F"/>
    <property type="match status" value="1"/>
</dbReference>
<protein>
    <submittedName>
        <fullName evidence="4">Spore coat protein</fullName>
    </submittedName>
</protein>
<dbReference type="InterPro" id="IPR012347">
    <property type="entry name" value="Ferritin-like"/>
</dbReference>
<sequence length="209" mass="23463">MNQQMQQQANMYQPGAIPASMNHGGHEIFEIHEILSGTVSMLDQCTLLREHVKDPELRDIMDRQHQFVQDSYNITVEAFRSGQDPSHPTGSYKMNQSNDVLYGLKPGQPKKPMQSASELNDAAISQQMLQMVKMNAGMMTKGALEVTNPVVRRVIGDNVQNLIEMGYELFLYQNKNHYYQVPQLAQADAQQLISAFDTAGNAGQGQMMQ</sequence>
<name>A0A7X2J2A7_9BACI</name>
<dbReference type="GO" id="GO:0030435">
    <property type="term" value="P:sporulation resulting in formation of a cellular spore"/>
    <property type="evidence" value="ECO:0007669"/>
    <property type="project" value="UniProtKB-KW"/>
</dbReference>
<dbReference type="Gene3D" id="1.20.1260.10">
    <property type="match status" value="1"/>
</dbReference>
<comment type="similarity">
    <text evidence="3">Belongs to the CotF family.</text>
</comment>
<proteinExistence type="inferred from homology"/>
<gene>
    <name evidence="4" type="ORF">GJU40_18090</name>
</gene>
<dbReference type="AlphaFoldDB" id="A0A7X2J2A7"/>